<name>A0ACD2ZZ75_9AGAR</name>
<evidence type="ECO:0000313" key="2">
    <source>
        <dbReference type="Proteomes" id="UP000308600"/>
    </source>
</evidence>
<dbReference type="EMBL" id="ML209217">
    <property type="protein sequence ID" value="TFK58731.1"/>
    <property type="molecule type" value="Genomic_DNA"/>
</dbReference>
<gene>
    <name evidence="1" type="ORF">BDN72DRAFT_906459</name>
</gene>
<proteinExistence type="predicted"/>
<protein>
    <submittedName>
        <fullName evidence="1">Uncharacterized protein</fullName>
    </submittedName>
</protein>
<organism evidence="1 2">
    <name type="scientific">Pluteus cervinus</name>
    <dbReference type="NCBI Taxonomy" id="181527"/>
    <lineage>
        <taxon>Eukaryota</taxon>
        <taxon>Fungi</taxon>
        <taxon>Dikarya</taxon>
        <taxon>Basidiomycota</taxon>
        <taxon>Agaricomycotina</taxon>
        <taxon>Agaricomycetes</taxon>
        <taxon>Agaricomycetidae</taxon>
        <taxon>Agaricales</taxon>
        <taxon>Pluteineae</taxon>
        <taxon>Pluteaceae</taxon>
        <taxon>Pluteus</taxon>
    </lineage>
</organism>
<reference evidence="1 2" key="1">
    <citation type="journal article" date="2019" name="Nat. Ecol. Evol.">
        <title>Megaphylogeny resolves global patterns of mushroom evolution.</title>
        <authorList>
            <person name="Varga T."/>
            <person name="Krizsan K."/>
            <person name="Foldi C."/>
            <person name="Dima B."/>
            <person name="Sanchez-Garcia M."/>
            <person name="Sanchez-Ramirez S."/>
            <person name="Szollosi G.J."/>
            <person name="Szarkandi J.G."/>
            <person name="Papp V."/>
            <person name="Albert L."/>
            <person name="Andreopoulos W."/>
            <person name="Angelini C."/>
            <person name="Antonin V."/>
            <person name="Barry K.W."/>
            <person name="Bougher N.L."/>
            <person name="Buchanan P."/>
            <person name="Buyck B."/>
            <person name="Bense V."/>
            <person name="Catcheside P."/>
            <person name="Chovatia M."/>
            <person name="Cooper J."/>
            <person name="Damon W."/>
            <person name="Desjardin D."/>
            <person name="Finy P."/>
            <person name="Geml J."/>
            <person name="Haridas S."/>
            <person name="Hughes K."/>
            <person name="Justo A."/>
            <person name="Karasinski D."/>
            <person name="Kautmanova I."/>
            <person name="Kiss B."/>
            <person name="Kocsube S."/>
            <person name="Kotiranta H."/>
            <person name="LaButti K.M."/>
            <person name="Lechner B.E."/>
            <person name="Liimatainen K."/>
            <person name="Lipzen A."/>
            <person name="Lukacs Z."/>
            <person name="Mihaltcheva S."/>
            <person name="Morgado L.N."/>
            <person name="Niskanen T."/>
            <person name="Noordeloos M.E."/>
            <person name="Ohm R.A."/>
            <person name="Ortiz-Santana B."/>
            <person name="Ovrebo C."/>
            <person name="Racz N."/>
            <person name="Riley R."/>
            <person name="Savchenko A."/>
            <person name="Shiryaev A."/>
            <person name="Soop K."/>
            <person name="Spirin V."/>
            <person name="Szebenyi C."/>
            <person name="Tomsovsky M."/>
            <person name="Tulloss R.E."/>
            <person name="Uehling J."/>
            <person name="Grigoriev I.V."/>
            <person name="Vagvolgyi C."/>
            <person name="Papp T."/>
            <person name="Martin F.M."/>
            <person name="Miettinen O."/>
            <person name="Hibbett D.S."/>
            <person name="Nagy L.G."/>
        </authorList>
    </citation>
    <scope>NUCLEOTIDE SEQUENCE [LARGE SCALE GENOMIC DNA]</scope>
    <source>
        <strain evidence="1 2">NL-1719</strain>
    </source>
</reference>
<accession>A0ACD2ZZ75</accession>
<keyword evidence="2" id="KW-1185">Reference proteome</keyword>
<sequence>MIRGQENTCKTISISPCAYLPGLVGATDYTFTCPRKFSYGITEISSDFVRARAIEAIHQWLCFQHEPEIALQVGIIDILTLQMKDITLLFLTPVREILQLDMMRFCFARHQISDPSTAIGSSIQQLQRRIVEWTRPPKPANAQKRPPKRKASKSGTNASPASPLVNQLHITLSEDYRAEFITFVRRLSVFLDNTGSCDKMLACNSKDALAKKVAKNVDHYLPFRQCAPTMSSAMSIAYANIDRLQTKTVCGTSFVTAEFSSARLDSKESWSAIHDAETKGMEEEEIETHFVKKNASGQSIVQRKLSLVAEFYNAILGEKNEYINQQILQPNWQALFNHFGQFSSVGSLISLLILGDLIECSLLLPSINEWATLIRQANAGAADGLVLLRMVDGEPGRKKLLHQILSGFIQLDDLMKESFNEEERRKMGHDIIMSEHALCKFKRSPDIHLLVPQIT</sequence>
<dbReference type="Proteomes" id="UP000308600">
    <property type="component" value="Unassembled WGS sequence"/>
</dbReference>
<evidence type="ECO:0000313" key="1">
    <source>
        <dbReference type="EMBL" id="TFK58731.1"/>
    </source>
</evidence>